<dbReference type="AlphaFoldDB" id="A0AAN8Q1C6"/>
<evidence type="ECO:0000313" key="4">
    <source>
        <dbReference type="EMBL" id="KAK6180300.1"/>
    </source>
</evidence>
<feature type="domain" description="EGF-like" evidence="3">
    <location>
        <begin position="10"/>
        <end position="40"/>
    </location>
</feature>
<dbReference type="PANTHER" id="PTHR24043:SF8">
    <property type="entry name" value="EGF-LIKE DOMAIN-CONTAINING PROTEIN"/>
    <property type="match status" value="1"/>
</dbReference>
<dbReference type="SMART" id="SM00181">
    <property type="entry name" value="EGF"/>
    <property type="match status" value="4"/>
</dbReference>
<dbReference type="PANTHER" id="PTHR24043">
    <property type="entry name" value="SCAVENGER RECEPTOR CLASS F"/>
    <property type="match status" value="1"/>
</dbReference>
<proteinExistence type="predicted"/>
<evidence type="ECO:0000256" key="2">
    <source>
        <dbReference type="SAM" id="Phobius"/>
    </source>
</evidence>
<reference evidence="4 5" key="1">
    <citation type="submission" date="2024-01" db="EMBL/GenBank/DDBJ databases">
        <title>The genome of the rayed Mediterranean limpet Patella caerulea (Linnaeus, 1758).</title>
        <authorList>
            <person name="Anh-Thu Weber A."/>
            <person name="Halstead-Nussloch G."/>
        </authorList>
    </citation>
    <scope>NUCLEOTIDE SEQUENCE [LARGE SCALE GENOMIC DNA]</scope>
    <source>
        <strain evidence="4">AATW-2023a</strain>
        <tissue evidence="4">Whole specimen</tissue>
    </source>
</reference>
<dbReference type="InterPro" id="IPR000742">
    <property type="entry name" value="EGF"/>
</dbReference>
<sequence>MGFYGTKCQPCNDGCLNNQCSKSDGRCNDCTPNTVGPYCNLTCGTECQPRTDQTLVTCDRNGICTSCRIGRYGDRCDMNCSTGCDGRCDRGTGRCTSCIKGKTGDRCDINYCEAGSYGNNCDSKCGNCADKTPCDIITGSCGLVGCADGFQGPTCKDRLPCCACTAVSPVVIGVIGVLVGVICGILGSVAVFLLYHVYKKRRQSNNPKEDIVPDYVYSNTDLNPTSSTTTDTFTTGEQNIPTNTRNVDYVNQSFNTEDNTRNMYDTLDHTAADTNNTYTSIDSNKTK</sequence>
<organism evidence="4 5">
    <name type="scientific">Patella caerulea</name>
    <name type="common">Rayed Mediterranean limpet</name>
    <dbReference type="NCBI Taxonomy" id="87958"/>
    <lineage>
        <taxon>Eukaryota</taxon>
        <taxon>Metazoa</taxon>
        <taxon>Spiralia</taxon>
        <taxon>Lophotrochozoa</taxon>
        <taxon>Mollusca</taxon>
        <taxon>Gastropoda</taxon>
        <taxon>Patellogastropoda</taxon>
        <taxon>Patelloidea</taxon>
        <taxon>Patellidae</taxon>
        <taxon>Patella</taxon>
    </lineage>
</organism>
<dbReference type="GO" id="GO:0005044">
    <property type="term" value="F:scavenger receptor activity"/>
    <property type="evidence" value="ECO:0007669"/>
    <property type="project" value="InterPro"/>
</dbReference>
<accession>A0AAN8Q1C6</accession>
<keyword evidence="2" id="KW-0472">Membrane</keyword>
<protein>
    <recommendedName>
        <fullName evidence="3">EGF-like domain-containing protein</fullName>
    </recommendedName>
</protein>
<feature type="domain" description="EGF-like" evidence="3">
    <location>
        <begin position="46"/>
        <end position="77"/>
    </location>
</feature>
<dbReference type="EMBL" id="JAZGQO010000008">
    <property type="protein sequence ID" value="KAK6180300.1"/>
    <property type="molecule type" value="Genomic_DNA"/>
</dbReference>
<evidence type="ECO:0000259" key="3">
    <source>
        <dbReference type="SMART" id="SM00181"/>
    </source>
</evidence>
<evidence type="ECO:0000256" key="1">
    <source>
        <dbReference type="ARBA" id="ARBA00022536"/>
    </source>
</evidence>
<feature type="domain" description="EGF-like" evidence="3">
    <location>
        <begin position="120"/>
        <end position="156"/>
    </location>
</feature>
<comment type="caution">
    <text evidence="4">The sequence shown here is derived from an EMBL/GenBank/DDBJ whole genome shotgun (WGS) entry which is preliminary data.</text>
</comment>
<gene>
    <name evidence="4" type="ORF">SNE40_012484</name>
</gene>
<keyword evidence="1" id="KW-0245">EGF-like domain</keyword>
<keyword evidence="2" id="KW-0812">Transmembrane</keyword>
<dbReference type="Gene3D" id="2.170.300.10">
    <property type="entry name" value="Tie2 ligand-binding domain superfamily"/>
    <property type="match status" value="1"/>
</dbReference>
<feature type="domain" description="EGF-like" evidence="3">
    <location>
        <begin position="79"/>
        <end position="108"/>
    </location>
</feature>
<keyword evidence="5" id="KW-1185">Reference proteome</keyword>
<feature type="transmembrane region" description="Helical" evidence="2">
    <location>
        <begin position="170"/>
        <end position="198"/>
    </location>
</feature>
<dbReference type="Proteomes" id="UP001347796">
    <property type="component" value="Unassembled WGS sequence"/>
</dbReference>
<name>A0AAN8Q1C6_PATCE</name>
<dbReference type="InterPro" id="IPR042635">
    <property type="entry name" value="MEGF10/SREC1/2-like"/>
</dbReference>
<keyword evidence="2" id="KW-1133">Transmembrane helix</keyword>
<evidence type="ECO:0000313" key="5">
    <source>
        <dbReference type="Proteomes" id="UP001347796"/>
    </source>
</evidence>